<accession>A0ABV4NSX0</accession>
<comment type="caution">
    <text evidence="3">The sequence shown here is derived from an EMBL/GenBank/DDBJ whole genome shotgun (WGS) entry which is preliminary data.</text>
</comment>
<evidence type="ECO:0000259" key="2">
    <source>
        <dbReference type="Pfam" id="PF10077"/>
    </source>
</evidence>
<gene>
    <name evidence="3" type="ORF">ACCI51_18220</name>
</gene>
<dbReference type="RefSeq" id="WP_371844862.1">
    <property type="nucleotide sequence ID" value="NZ_JBGMEL010000027.1"/>
</dbReference>
<evidence type="ECO:0000313" key="3">
    <source>
        <dbReference type="EMBL" id="MFA0792478.1"/>
    </source>
</evidence>
<sequence length="160" mass="18048">MIRILFYVLLLIPALVNANEKIDDQVVFISEQDKAMNTAIDKARATLNDFFKVADQPPEEASDFKLKVMVSDENGVEHLWFSPFKVIEGGFAGVLVNEPNIIASMSYGKVYAFRESQITDWGYVLNGKQVGSYTVCALFQTMDKSVVEQYRTEHGFECDS</sequence>
<dbReference type="Pfam" id="PF10077">
    <property type="entry name" value="DUF2314"/>
    <property type="match status" value="1"/>
</dbReference>
<evidence type="ECO:0000313" key="4">
    <source>
        <dbReference type="Proteomes" id="UP001569414"/>
    </source>
</evidence>
<evidence type="ECO:0000256" key="1">
    <source>
        <dbReference type="SAM" id="SignalP"/>
    </source>
</evidence>
<organism evidence="3 4">
    <name type="scientific">Microbulbifer echini</name>
    <dbReference type="NCBI Taxonomy" id="1529067"/>
    <lineage>
        <taxon>Bacteria</taxon>
        <taxon>Pseudomonadati</taxon>
        <taxon>Pseudomonadota</taxon>
        <taxon>Gammaproteobacteria</taxon>
        <taxon>Cellvibrionales</taxon>
        <taxon>Microbulbiferaceae</taxon>
        <taxon>Microbulbifer</taxon>
    </lineage>
</organism>
<keyword evidence="1" id="KW-0732">Signal</keyword>
<feature type="domain" description="DUF2314" evidence="2">
    <location>
        <begin position="33"/>
        <end position="157"/>
    </location>
</feature>
<dbReference type="InterPro" id="IPR018756">
    <property type="entry name" value="DUF2314"/>
</dbReference>
<proteinExistence type="predicted"/>
<name>A0ABV4NSX0_9GAMM</name>
<feature type="signal peptide" evidence="1">
    <location>
        <begin position="1"/>
        <end position="18"/>
    </location>
</feature>
<reference evidence="3 4" key="1">
    <citation type="submission" date="2024-08" db="EMBL/GenBank/DDBJ databases">
        <authorList>
            <person name="Ishaq N."/>
        </authorList>
    </citation>
    <scope>NUCLEOTIDE SEQUENCE [LARGE SCALE GENOMIC DNA]</scope>
    <source>
        <strain evidence="3 4">JCM 30400</strain>
    </source>
</reference>
<dbReference type="Proteomes" id="UP001569414">
    <property type="component" value="Unassembled WGS sequence"/>
</dbReference>
<protein>
    <submittedName>
        <fullName evidence="3">YegJ family protein</fullName>
    </submittedName>
</protein>
<dbReference type="EMBL" id="JBGMEL010000027">
    <property type="protein sequence ID" value="MFA0792478.1"/>
    <property type="molecule type" value="Genomic_DNA"/>
</dbReference>
<keyword evidence="4" id="KW-1185">Reference proteome</keyword>
<feature type="chain" id="PRO_5046161735" evidence="1">
    <location>
        <begin position="19"/>
        <end position="160"/>
    </location>
</feature>